<protein>
    <submittedName>
        <fullName evidence="1">Uncharacterized protein</fullName>
    </submittedName>
</protein>
<dbReference type="OrthoDB" id="120976at2759"/>
<accession>A0A7J0HAN6</accession>
<comment type="caution">
    <text evidence="1">The sequence shown here is derived from an EMBL/GenBank/DDBJ whole genome shotgun (WGS) entry which is preliminary data.</text>
</comment>
<evidence type="ECO:0000313" key="1">
    <source>
        <dbReference type="EMBL" id="GFZ20172.1"/>
    </source>
</evidence>
<dbReference type="AlphaFoldDB" id="A0A7J0HAN6"/>
<dbReference type="PANTHER" id="PTHR47818:SF2">
    <property type="entry name" value="F-BOX DOMAIN-CONTAINING PROTEIN"/>
    <property type="match status" value="1"/>
</dbReference>
<reference evidence="1 2" key="1">
    <citation type="submission" date="2019-07" db="EMBL/GenBank/DDBJ databases">
        <title>De Novo Assembly of kiwifruit Actinidia rufa.</title>
        <authorList>
            <person name="Sugita-Konishi S."/>
            <person name="Sato K."/>
            <person name="Mori E."/>
            <person name="Abe Y."/>
            <person name="Kisaki G."/>
            <person name="Hamano K."/>
            <person name="Suezawa K."/>
            <person name="Otani M."/>
            <person name="Fukuda T."/>
            <person name="Manabe T."/>
            <person name="Gomi K."/>
            <person name="Tabuchi M."/>
            <person name="Akimitsu K."/>
            <person name="Kataoka I."/>
        </authorList>
    </citation>
    <scope>NUCLEOTIDE SEQUENCE [LARGE SCALE GENOMIC DNA]</scope>
    <source>
        <strain evidence="2">cv. Fuchu</strain>
    </source>
</reference>
<organism evidence="1 2">
    <name type="scientific">Actinidia rufa</name>
    <dbReference type="NCBI Taxonomy" id="165716"/>
    <lineage>
        <taxon>Eukaryota</taxon>
        <taxon>Viridiplantae</taxon>
        <taxon>Streptophyta</taxon>
        <taxon>Embryophyta</taxon>
        <taxon>Tracheophyta</taxon>
        <taxon>Spermatophyta</taxon>
        <taxon>Magnoliopsida</taxon>
        <taxon>eudicotyledons</taxon>
        <taxon>Gunneridae</taxon>
        <taxon>Pentapetalae</taxon>
        <taxon>asterids</taxon>
        <taxon>Ericales</taxon>
        <taxon>Actinidiaceae</taxon>
        <taxon>Actinidia</taxon>
    </lineage>
</organism>
<gene>
    <name evidence="1" type="ORF">Acr_28g0008770</name>
</gene>
<evidence type="ECO:0000313" key="2">
    <source>
        <dbReference type="Proteomes" id="UP000585474"/>
    </source>
</evidence>
<dbReference type="PANTHER" id="PTHR47818">
    <property type="entry name" value="RNI-LIKE SUPERFAMILY PROTEIN"/>
    <property type="match status" value="1"/>
</dbReference>
<dbReference type="Proteomes" id="UP000585474">
    <property type="component" value="Unassembled WGS sequence"/>
</dbReference>
<name>A0A7J0HAN6_9ERIC</name>
<keyword evidence="2" id="KW-1185">Reference proteome</keyword>
<sequence length="256" mass="29071">MGEAPSLIALCMNATKKEILCGEDLSPHVYELPSDLFDSLLTCLPPLALQKLQEQMPFENWDDGESVDGCFRNQKKRRKLERIGYSTFDSVWRTLYESRWPCLARQNQAVDWLAKQNVEEQKLTNDWQQMYWEAHLQCCLDAAAEIALLPSFDGRIGEVRIPDAILKHIGYEGHMSCSRCEYSKLSYHCQQFGCYASGGWKGGWGMGFTGPGGVVVVVVVVVRFSVVVGGGGWVSRIFVSWHHVAFMWRLFVIFCD</sequence>
<proteinExistence type="predicted"/>
<dbReference type="EMBL" id="BJWL01000028">
    <property type="protein sequence ID" value="GFZ20172.1"/>
    <property type="molecule type" value="Genomic_DNA"/>
</dbReference>